<gene>
    <name evidence="2" type="ORF">PHMEG_00015118</name>
</gene>
<comment type="caution">
    <text evidence="2">The sequence shown here is derived from an EMBL/GenBank/DDBJ whole genome shotgun (WGS) entry which is preliminary data.</text>
</comment>
<evidence type="ECO:0000313" key="3">
    <source>
        <dbReference type="Proteomes" id="UP000198211"/>
    </source>
</evidence>
<feature type="signal peptide" evidence="1">
    <location>
        <begin position="1"/>
        <end position="21"/>
    </location>
</feature>
<evidence type="ECO:0000256" key="1">
    <source>
        <dbReference type="SAM" id="SignalP"/>
    </source>
</evidence>
<dbReference type="Proteomes" id="UP000198211">
    <property type="component" value="Unassembled WGS sequence"/>
</dbReference>
<reference evidence="3" key="1">
    <citation type="submission" date="2017-03" db="EMBL/GenBank/DDBJ databases">
        <title>Phytopthora megakarya and P. palmivora, two closely related causual agents of cacao black pod achieved similar genome size and gene model numbers by different mechanisms.</title>
        <authorList>
            <person name="Ali S."/>
            <person name="Shao J."/>
            <person name="Larry D.J."/>
            <person name="Kronmiller B."/>
            <person name="Shen D."/>
            <person name="Strem M.D."/>
            <person name="Melnick R.L."/>
            <person name="Guiltinan M.J."/>
            <person name="Tyler B.M."/>
            <person name="Meinhardt L.W."/>
            <person name="Bailey B.A."/>
        </authorList>
    </citation>
    <scope>NUCLEOTIDE SEQUENCE [LARGE SCALE GENOMIC DNA]</scope>
    <source>
        <strain evidence="3">zdho120</strain>
    </source>
</reference>
<feature type="chain" id="PRO_5013279677" evidence="1">
    <location>
        <begin position="22"/>
        <end position="93"/>
    </location>
</feature>
<keyword evidence="3" id="KW-1185">Reference proteome</keyword>
<keyword evidence="1" id="KW-0732">Signal</keyword>
<dbReference type="AlphaFoldDB" id="A0A225W473"/>
<proteinExistence type="predicted"/>
<name>A0A225W473_9STRA</name>
<protein>
    <submittedName>
        <fullName evidence="2">RxLR effector protein</fullName>
    </submittedName>
</protein>
<sequence>MRLPLFALLVIWAILLSTCKAAEKLPTKVSSTLNRDFNRLLRGASNRIVENDEERKFYTAVQKIKNIRPTRSRIKAALKEKIWKILLQKLGLA</sequence>
<accession>A0A225W473</accession>
<evidence type="ECO:0000313" key="2">
    <source>
        <dbReference type="EMBL" id="OWZ11807.1"/>
    </source>
</evidence>
<dbReference type="EMBL" id="NBNE01002021">
    <property type="protein sequence ID" value="OWZ11807.1"/>
    <property type="molecule type" value="Genomic_DNA"/>
</dbReference>
<organism evidence="2 3">
    <name type="scientific">Phytophthora megakarya</name>
    <dbReference type="NCBI Taxonomy" id="4795"/>
    <lineage>
        <taxon>Eukaryota</taxon>
        <taxon>Sar</taxon>
        <taxon>Stramenopiles</taxon>
        <taxon>Oomycota</taxon>
        <taxon>Peronosporomycetes</taxon>
        <taxon>Peronosporales</taxon>
        <taxon>Peronosporaceae</taxon>
        <taxon>Phytophthora</taxon>
    </lineage>
</organism>